<evidence type="ECO:0000313" key="2">
    <source>
        <dbReference type="Proteomes" id="UP000837857"/>
    </source>
</evidence>
<reference evidence="1" key="1">
    <citation type="submission" date="2022-03" db="EMBL/GenBank/DDBJ databases">
        <authorList>
            <person name="Martin H S."/>
        </authorList>
    </citation>
    <scope>NUCLEOTIDE SEQUENCE</scope>
</reference>
<proteinExistence type="predicted"/>
<organism evidence="1 2">
    <name type="scientific">Iphiclides podalirius</name>
    <name type="common">scarce swallowtail</name>
    <dbReference type="NCBI Taxonomy" id="110791"/>
    <lineage>
        <taxon>Eukaryota</taxon>
        <taxon>Metazoa</taxon>
        <taxon>Ecdysozoa</taxon>
        <taxon>Arthropoda</taxon>
        <taxon>Hexapoda</taxon>
        <taxon>Insecta</taxon>
        <taxon>Pterygota</taxon>
        <taxon>Neoptera</taxon>
        <taxon>Endopterygota</taxon>
        <taxon>Lepidoptera</taxon>
        <taxon>Glossata</taxon>
        <taxon>Ditrysia</taxon>
        <taxon>Papilionoidea</taxon>
        <taxon>Papilionidae</taxon>
        <taxon>Papilioninae</taxon>
        <taxon>Iphiclides</taxon>
    </lineage>
</organism>
<dbReference type="Proteomes" id="UP000837857">
    <property type="component" value="Chromosome 8"/>
</dbReference>
<dbReference type="EMBL" id="OW152820">
    <property type="protein sequence ID" value="CAH2075301.1"/>
    <property type="molecule type" value="Genomic_DNA"/>
</dbReference>
<feature type="non-terminal residue" evidence="1">
    <location>
        <position position="90"/>
    </location>
</feature>
<accession>A0ABN8J3M9</accession>
<sequence length="90" mass="10058">MKIGDGVVDPCAQYYSERISSHTRKRAIYSRGGGASERDDKRRRAAVLAQWDEAAAAVHPGRFSVLIPHEPPPTLENCIFFDAPRFSRSN</sequence>
<keyword evidence="2" id="KW-1185">Reference proteome</keyword>
<evidence type="ECO:0000313" key="1">
    <source>
        <dbReference type="EMBL" id="CAH2075301.1"/>
    </source>
</evidence>
<name>A0ABN8J3M9_9NEOP</name>
<gene>
    <name evidence="1" type="ORF">IPOD504_LOCUS16671</name>
</gene>
<protein>
    <submittedName>
        <fullName evidence="1">Uncharacterized protein</fullName>
    </submittedName>
</protein>